<dbReference type="EMBL" id="AP023396">
    <property type="protein sequence ID" value="BCK57275.1"/>
    <property type="molecule type" value="Genomic_DNA"/>
</dbReference>
<organism evidence="2 3">
    <name type="scientific">Nocardia wallacei</name>
    <dbReference type="NCBI Taxonomy" id="480035"/>
    <lineage>
        <taxon>Bacteria</taxon>
        <taxon>Bacillati</taxon>
        <taxon>Actinomycetota</taxon>
        <taxon>Actinomycetes</taxon>
        <taxon>Mycobacteriales</taxon>
        <taxon>Nocardiaceae</taxon>
        <taxon>Nocardia</taxon>
    </lineage>
</organism>
<dbReference type="GeneID" id="80349487"/>
<protein>
    <recommendedName>
        <fullName evidence="1">PE domain-containing protein</fullName>
    </recommendedName>
</protein>
<dbReference type="RefSeq" id="WP_187684193.1">
    <property type="nucleotide sequence ID" value="NZ_AP023396.1"/>
</dbReference>
<dbReference type="Proteomes" id="UP000516173">
    <property type="component" value="Chromosome"/>
</dbReference>
<gene>
    <name evidence="2" type="ORF">NWFMUON74_50470</name>
</gene>
<name>A0A7G1KPU6_9NOCA</name>
<evidence type="ECO:0000313" key="3">
    <source>
        <dbReference type="Proteomes" id="UP000516173"/>
    </source>
</evidence>
<dbReference type="Pfam" id="PF00934">
    <property type="entry name" value="PE"/>
    <property type="match status" value="1"/>
</dbReference>
<dbReference type="AlphaFoldDB" id="A0A7G1KPU6"/>
<keyword evidence="3" id="KW-1185">Reference proteome</keyword>
<evidence type="ECO:0000313" key="2">
    <source>
        <dbReference type="EMBL" id="BCK57275.1"/>
    </source>
</evidence>
<sequence>MYLQVDSDHLSSIGTRLGVNATAMMESMLAAAPSAVPFPPGLDDVSLLITQVLAPYAESVFGVTAQGIELGATGAVTLPVVGQSYSGSDILSGEAVQAKGAAIGP</sequence>
<feature type="domain" description="PE" evidence="1">
    <location>
        <begin position="4"/>
        <end position="89"/>
    </location>
</feature>
<accession>A0A7G1KPU6</accession>
<dbReference type="InterPro" id="IPR000084">
    <property type="entry name" value="PE-PGRS_N"/>
</dbReference>
<proteinExistence type="predicted"/>
<dbReference type="KEGG" id="nwl:NWFMUON74_50470"/>
<evidence type="ECO:0000259" key="1">
    <source>
        <dbReference type="Pfam" id="PF00934"/>
    </source>
</evidence>
<reference evidence="2 3" key="1">
    <citation type="submission" date="2020-08" db="EMBL/GenBank/DDBJ databases">
        <title>Genome Sequencing of Nocardia wallacei strain FMUON74 and assembly.</title>
        <authorList>
            <person name="Toyokawa M."/>
            <person name="Uesaka K."/>
        </authorList>
    </citation>
    <scope>NUCLEOTIDE SEQUENCE [LARGE SCALE GENOMIC DNA]</scope>
    <source>
        <strain evidence="2 3">FMUON74</strain>
    </source>
</reference>